<sequence length="182" mass="21130">MGQQQTQEQRPLNDLIKDVATFNLLAKSPTIKQSLGKQLIAEVTKRKQDLFDSLPFVKKQDDLCIGIFVDKEYLQITQQKFYYCKQLLEDFSSILMVDPQKEDGTCQICFEKKIDKLLPCGHSYCQDCIEGWFTVKEQDSCPMCRAQLTKQKMKSESYVVPNEAELIDSFKEQLFLQFSSQK</sequence>
<organism evidence="6 7">
    <name type="scientific">Paramecium primaurelia</name>
    <dbReference type="NCBI Taxonomy" id="5886"/>
    <lineage>
        <taxon>Eukaryota</taxon>
        <taxon>Sar</taxon>
        <taxon>Alveolata</taxon>
        <taxon>Ciliophora</taxon>
        <taxon>Intramacronucleata</taxon>
        <taxon>Oligohymenophorea</taxon>
        <taxon>Peniculida</taxon>
        <taxon>Parameciidae</taxon>
        <taxon>Paramecium</taxon>
    </lineage>
</organism>
<dbReference type="InterPro" id="IPR017907">
    <property type="entry name" value="Znf_RING_CS"/>
</dbReference>
<evidence type="ECO:0000313" key="7">
    <source>
        <dbReference type="Proteomes" id="UP000688137"/>
    </source>
</evidence>
<dbReference type="SMART" id="SM00184">
    <property type="entry name" value="RING"/>
    <property type="match status" value="1"/>
</dbReference>
<keyword evidence="2 4" id="KW-0863">Zinc-finger</keyword>
<evidence type="ECO:0000259" key="5">
    <source>
        <dbReference type="PROSITE" id="PS50089"/>
    </source>
</evidence>
<comment type="caution">
    <text evidence="6">The sequence shown here is derived from an EMBL/GenBank/DDBJ whole genome shotgun (WGS) entry which is preliminary data.</text>
</comment>
<dbReference type="InterPro" id="IPR001841">
    <property type="entry name" value="Znf_RING"/>
</dbReference>
<dbReference type="InterPro" id="IPR047126">
    <property type="entry name" value="RNF141-like"/>
</dbReference>
<reference evidence="6" key="1">
    <citation type="submission" date="2021-01" db="EMBL/GenBank/DDBJ databases">
        <authorList>
            <consortium name="Genoscope - CEA"/>
            <person name="William W."/>
        </authorList>
    </citation>
    <scope>NUCLEOTIDE SEQUENCE</scope>
</reference>
<dbReference type="GO" id="GO:0008270">
    <property type="term" value="F:zinc ion binding"/>
    <property type="evidence" value="ECO:0007669"/>
    <property type="project" value="UniProtKB-KW"/>
</dbReference>
<keyword evidence="7" id="KW-1185">Reference proteome</keyword>
<protein>
    <recommendedName>
        <fullName evidence="5">RING-type domain-containing protein</fullName>
    </recommendedName>
</protein>
<dbReference type="GO" id="GO:0004842">
    <property type="term" value="F:ubiquitin-protein transferase activity"/>
    <property type="evidence" value="ECO:0007669"/>
    <property type="project" value="TreeGrafter"/>
</dbReference>
<evidence type="ECO:0000256" key="1">
    <source>
        <dbReference type="ARBA" id="ARBA00022723"/>
    </source>
</evidence>
<dbReference type="PANTHER" id="PTHR12109">
    <property type="entry name" value="RING FINGER PROTEIN 141-RELATED"/>
    <property type="match status" value="1"/>
</dbReference>
<dbReference type="OMA" id="CIEGWFT"/>
<dbReference type="Pfam" id="PF13920">
    <property type="entry name" value="zf-C3HC4_3"/>
    <property type="match status" value="1"/>
</dbReference>
<gene>
    <name evidence="6" type="ORF">PPRIM_AZ9-3.1.T1270050</name>
</gene>
<dbReference type="PANTHER" id="PTHR12109:SF3">
    <property type="entry name" value="RING FINGER PROTEIN 141"/>
    <property type="match status" value="1"/>
</dbReference>
<dbReference type="PROSITE" id="PS00518">
    <property type="entry name" value="ZF_RING_1"/>
    <property type="match status" value="1"/>
</dbReference>
<evidence type="ECO:0000256" key="2">
    <source>
        <dbReference type="ARBA" id="ARBA00022771"/>
    </source>
</evidence>
<dbReference type="FunFam" id="3.30.40.10:FF:001467">
    <property type="entry name" value="Uncharacterized protein"/>
    <property type="match status" value="1"/>
</dbReference>
<feature type="domain" description="RING-type" evidence="5">
    <location>
        <begin position="106"/>
        <end position="145"/>
    </location>
</feature>
<evidence type="ECO:0000256" key="3">
    <source>
        <dbReference type="ARBA" id="ARBA00022833"/>
    </source>
</evidence>
<keyword evidence="1" id="KW-0479">Metal-binding</keyword>
<dbReference type="AlphaFoldDB" id="A0A8S1PQI0"/>
<keyword evidence="3" id="KW-0862">Zinc</keyword>
<name>A0A8S1PQI0_PARPR</name>
<evidence type="ECO:0000256" key="4">
    <source>
        <dbReference type="PROSITE-ProRule" id="PRU00175"/>
    </source>
</evidence>
<dbReference type="Proteomes" id="UP000688137">
    <property type="component" value="Unassembled WGS sequence"/>
</dbReference>
<proteinExistence type="predicted"/>
<accession>A0A8S1PQI0</accession>
<dbReference type="EMBL" id="CAJJDM010000130">
    <property type="protein sequence ID" value="CAD8105395.1"/>
    <property type="molecule type" value="Genomic_DNA"/>
</dbReference>
<dbReference type="GO" id="GO:0051865">
    <property type="term" value="P:protein autoubiquitination"/>
    <property type="evidence" value="ECO:0007669"/>
    <property type="project" value="TreeGrafter"/>
</dbReference>
<dbReference type="PROSITE" id="PS50089">
    <property type="entry name" value="ZF_RING_2"/>
    <property type="match status" value="1"/>
</dbReference>
<evidence type="ECO:0000313" key="6">
    <source>
        <dbReference type="EMBL" id="CAD8105395.1"/>
    </source>
</evidence>